<comment type="caution">
    <text evidence="2">The sequence shown here is derived from an EMBL/GenBank/DDBJ whole genome shotgun (WGS) entry which is preliminary data.</text>
</comment>
<dbReference type="Proteomes" id="UP000050898">
    <property type="component" value="Unassembled WGS sequence"/>
</dbReference>
<dbReference type="PATRIC" id="fig|1046596.6.peg.2529"/>
<dbReference type="SUPFAM" id="SSF55729">
    <property type="entry name" value="Acyl-CoA N-acyltransferases (Nat)"/>
    <property type="match status" value="1"/>
</dbReference>
<dbReference type="AlphaFoldDB" id="J1F153"/>
<sequence length="163" mass="19201">MNVTLKKVLQEQEKTLQNLFQLYEYEFSAYVPSLQVNSDGLFKLANLIDYWKGSYYHAFFILADDKIAGFALVREANNDQPNFIEQFFVLHYFSGKGIGKKAAKAIFDLFPGKWQVLQIKNNYPAQAFWRNVITEYTNNNFEERYDKKDDRSSIQEFLSMKTE</sequence>
<gene>
    <name evidence="2" type="ORF">FD00_GL002405</name>
</gene>
<evidence type="ECO:0000313" key="2">
    <source>
        <dbReference type="EMBL" id="KRN08021.1"/>
    </source>
</evidence>
<reference evidence="2 3" key="1">
    <citation type="journal article" date="2015" name="Genome Announc.">
        <title>Expanding the biotechnology potential of lactobacilli through comparative genomics of 213 strains and associated genera.</title>
        <authorList>
            <person name="Sun Z."/>
            <person name="Harris H.M."/>
            <person name="McCann A."/>
            <person name="Guo C."/>
            <person name="Argimon S."/>
            <person name="Zhang W."/>
            <person name="Yang X."/>
            <person name="Jeffery I.B."/>
            <person name="Cooney J.C."/>
            <person name="Kagawa T.F."/>
            <person name="Liu W."/>
            <person name="Song Y."/>
            <person name="Salvetti E."/>
            <person name="Wrobel A."/>
            <person name="Rasinkangas P."/>
            <person name="Parkhill J."/>
            <person name="Rea M.C."/>
            <person name="O'Sullivan O."/>
            <person name="Ritari J."/>
            <person name="Douillard F.P."/>
            <person name="Paul Ross R."/>
            <person name="Yang R."/>
            <person name="Briner A.E."/>
            <person name="Felis G.E."/>
            <person name="de Vos W.M."/>
            <person name="Barrangou R."/>
            <person name="Klaenhammer T.R."/>
            <person name="Caufield P.W."/>
            <person name="Cui Y."/>
            <person name="Zhang H."/>
            <person name="O'Toole P.W."/>
        </authorList>
    </citation>
    <scope>NUCLEOTIDE SEQUENCE [LARGE SCALE GENOMIC DNA]</scope>
    <source>
        <strain evidence="2 3">DSM 20444</strain>
    </source>
</reference>
<dbReference type="OrthoDB" id="8479334at2"/>
<organism evidence="2 3">
    <name type="scientific">Liquorilactobacillus mali KCTC 3596 = DSM 20444</name>
    <dbReference type="NCBI Taxonomy" id="1046596"/>
    <lineage>
        <taxon>Bacteria</taxon>
        <taxon>Bacillati</taxon>
        <taxon>Bacillota</taxon>
        <taxon>Bacilli</taxon>
        <taxon>Lactobacillales</taxon>
        <taxon>Lactobacillaceae</taxon>
        <taxon>Liquorilactobacillus</taxon>
    </lineage>
</organism>
<dbReference type="CDD" id="cd04301">
    <property type="entry name" value="NAT_SF"/>
    <property type="match status" value="1"/>
</dbReference>
<dbReference type="InterPro" id="IPR016181">
    <property type="entry name" value="Acyl_CoA_acyltransferase"/>
</dbReference>
<keyword evidence="3" id="KW-1185">Reference proteome</keyword>
<dbReference type="EMBL" id="AYYH01000086">
    <property type="protein sequence ID" value="KRN08021.1"/>
    <property type="molecule type" value="Genomic_DNA"/>
</dbReference>
<dbReference type="InterPro" id="IPR000182">
    <property type="entry name" value="GNAT_dom"/>
</dbReference>
<evidence type="ECO:0000313" key="3">
    <source>
        <dbReference type="Proteomes" id="UP000050898"/>
    </source>
</evidence>
<dbReference type="Gene3D" id="3.40.630.30">
    <property type="match status" value="1"/>
</dbReference>
<dbReference type="GO" id="GO:0016747">
    <property type="term" value="F:acyltransferase activity, transferring groups other than amino-acyl groups"/>
    <property type="evidence" value="ECO:0007669"/>
    <property type="project" value="InterPro"/>
</dbReference>
<dbReference type="GeneID" id="98316239"/>
<proteinExistence type="predicted"/>
<name>J1F153_9LACO</name>
<dbReference type="Pfam" id="PF00583">
    <property type="entry name" value="Acetyltransf_1"/>
    <property type="match status" value="1"/>
</dbReference>
<protein>
    <recommendedName>
        <fullName evidence="1">N-acetyltransferase domain-containing protein</fullName>
    </recommendedName>
</protein>
<dbReference type="PROSITE" id="PS51186">
    <property type="entry name" value="GNAT"/>
    <property type="match status" value="1"/>
</dbReference>
<dbReference type="RefSeq" id="WP_003690697.1">
    <property type="nucleotide sequence ID" value="NZ_AKKT01000153.1"/>
</dbReference>
<accession>J1F153</accession>
<feature type="domain" description="N-acetyltransferase" evidence="1">
    <location>
        <begin position="9"/>
        <end position="163"/>
    </location>
</feature>
<evidence type="ECO:0000259" key="1">
    <source>
        <dbReference type="PROSITE" id="PS51186"/>
    </source>
</evidence>